<evidence type="ECO:0000256" key="5">
    <source>
        <dbReference type="SAM" id="MobiDB-lite"/>
    </source>
</evidence>
<keyword evidence="2 6" id="KW-0812">Transmembrane</keyword>
<feature type="transmembrane region" description="Helical" evidence="6">
    <location>
        <begin position="302"/>
        <end position="324"/>
    </location>
</feature>
<keyword evidence="4 6" id="KW-0472">Membrane</keyword>
<evidence type="ECO:0000256" key="4">
    <source>
        <dbReference type="ARBA" id="ARBA00023136"/>
    </source>
</evidence>
<keyword evidence="3 6" id="KW-1133">Transmembrane helix</keyword>
<organism evidence="7 8">
    <name type="scientific">Ceraceosorus bombacis</name>
    <dbReference type="NCBI Taxonomy" id="401625"/>
    <lineage>
        <taxon>Eukaryota</taxon>
        <taxon>Fungi</taxon>
        <taxon>Dikarya</taxon>
        <taxon>Basidiomycota</taxon>
        <taxon>Ustilaginomycotina</taxon>
        <taxon>Exobasidiomycetes</taxon>
        <taxon>Ceraceosorales</taxon>
        <taxon>Ceraceosoraceae</taxon>
        <taxon>Ceraceosorus</taxon>
    </lineage>
</organism>
<sequence>MLRPSFASLARSLQTSLALSSSAASKGVTASAAPVRMNSTLSPLRHAFQQQKAQASQSLLRLQSGARISSPNSIGQQVRGVRTSPFRPQGGAGDKIKAFSLPHQAPSGPRSMGEPGAWARLLSSGGLIVGGAVAVHWLMNRETRDAPFSEFVSNYVHSTFGWLATGLAMTGGGAFLLHRMGASRSLMAANPWLVMGAGLVCSIGGMIGAQTLPPGSPGKMASYVLFNAAQAAVLSPLFFFAPAVLSRAALYTAGIVGSCCWVGMTAKDGQYLWLGTPLLIGVSIVALSSIAPLVLPATAFRALAVTEALSIYGGLGVFSLFLIYDSQSIVRKAQMAQAGMIPADPLRDSIGLELDAINIFVRLVTILGGQQRKR</sequence>
<name>A0A0P1B7A7_9BASI</name>
<evidence type="ECO:0000256" key="6">
    <source>
        <dbReference type="SAM" id="Phobius"/>
    </source>
</evidence>
<dbReference type="GO" id="GO:0005743">
    <property type="term" value="C:mitochondrial inner membrane"/>
    <property type="evidence" value="ECO:0007669"/>
    <property type="project" value="TreeGrafter"/>
</dbReference>
<reference evidence="7 8" key="1">
    <citation type="submission" date="2014-09" db="EMBL/GenBank/DDBJ databases">
        <authorList>
            <person name="Magalhaes I.L.F."/>
            <person name="Oliveira U."/>
            <person name="Santos F.R."/>
            <person name="Vidigal T.H.D.A."/>
            <person name="Brescovit A.D."/>
            <person name="Santos A.J."/>
        </authorList>
    </citation>
    <scope>NUCLEOTIDE SEQUENCE [LARGE SCALE GENOMIC DNA]</scope>
</reference>
<dbReference type="Proteomes" id="UP000054845">
    <property type="component" value="Unassembled WGS sequence"/>
</dbReference>
<feature type="transmembrane region" description="Helical" evidence="6">
    <location>
        <begin position="189"/>
        <end position="209"/>
    </location>
</feature>
<dbReference type="PANTHER" id="PTHR23291:SF112">
    <property type="entry name" value="GROWTH HORMONE-INDUCIBLE TRANSMEMBRANE PROTEIN"/>
    <property type="match status" value="1"/>
</dbReference>
<evidence type="ECO:0000256" key="1">
    <source>
        <dbReference type="ARBA" id="ARBA00004141"/>
    </source>
</evidence>
<evidence type="ECO:0000256" key="2">
    <source>
        <dbReference type="ARBA" id="ARBA00022692"/>
    </source>
</evidence>
<dbReference type="EMBL" id="CCYA01000065">
    <property type="protein sequence ID" value="CEH11761.1"/>
    <property type="molecule type" value="Genomic_DNA"/>
</dbReference>
<feature type="transmembrane region" description="Helical" evidence="6">
    <location>
        <begin position="272"/>
        <end position="295"/>
    </location>
</feature>
<evidence type="ECO:0000313" key="8">
    <source>
        <dbReference type="Proteomes" id="UP000054845"/>
    </source>
</evidence>
<accession>A0A0P1B7A7</accession>
<comment type="subcellular location">
    <subcellularLocation>
        <location evidence="1">Membrane</location>
        <topology evidence="1">Multi-pass membrane protein</topology>
    </subcellularLocation>
</comment>
<evidence type="ECO:0000313" key="7">
    <source>
        <dbReference type="EMBL" id="CEH11761.1"/>
    </source>
</evidence>
<dbReference type="AlphaFoldDB" id="A0A0P1B7A7"/>
<dbReference type="Pfam" id="PF01027">
    <property type="entry name" value="Bax1-I"/>
    <property type="match status" value="1"/>
</dbReference>
<keyword evidence="8" id="KW-1185">Reference proteome</keyword>
<protein>
    <submittedName>
        <fullName evidence="7">Growth hormone-induced protein and related proteins</fullName>
    </submittedName>
</protein>
<dbReference type="InterPro" id="IPR006214">
    <property type="entry name" value="Bax_inhibitor_1-related"/>
</dbReference>
<feature type="transmembrane region" description="Helical" evidence="6">
    <location>
        <begin position="159"/>
        <end position="177"/>
    </location>
</feature>
<dbReference type="STRING" id="401625.A0A0P1B7A7"/>
<dbReference type="PANTHER" id="PTHR23291">
    <property type="entry name" value="BAX INHIBITOR-RELATED"/>
    <property type="match status" value="1"/>
</dbReference>
<feature type="region of interest" description="Disordered" evidence="5">
    <location>
        <begin position="70"/>
        <end position="94"/>
    </location>
</feature>
<proteinExistence type="predicted"/>
<feature type="transmembrane region" description="Helical" evidence="6">
    <location>
        <begin position="221"/>
        <end position="241"/>
    </location>
</feature>
<evidence type="ECO:0000256" key="3">
    <source>
        <dbReference type="ARBA" id="ARBA00022989"/>
    </source>
</evidence>
<dbReference type="OrthoDB" id="1277691at2759"/>
<feature type="transmembrane region" description="Helical" evidence="6">
    <location>
        <begin position="117"/>
        <end position="139"/>
    </location>
</feature>